<dbReference type="PROSITE" id="PS50043">
    <property type="entry name" value="HTH_LUXR_2"/>
    <property type="match status" value="1"/>
</dbReference>
<dbReference type="Gene3D" id="1.10.10.10">
    <property type="entry name" value="Winged helix-like DNA-binding domain superfamily/Winged helix DNA-binding domain"/>
    <property type="match status" value="1"/>
</dbReference>
<evidence type="ECO:0000256" key="1">
    <source>
        <dbReference type="ARBA" id="ARBA00023015"/>
    </source>
</evidence>
<reference evidence="5 6" key="1">
    <citation type="submission" date="2016-10" db="EMBL/GenBank/DDBJ databases">
        <authorList>
            <person name="de Groot N.N."/>
        </authorList>
    </citation>
    <scope>NUCLEOTIDE SEQUENCE [LARGE SCALE GENOMIC DNA]</scope>
    <source>
        <strain evidence="5 6">DSM 43794</strain>
    </source>
</reference>
<dbReference type="SUPFAM" id="SSF55781">
    <property type="entry name" value="GAF domain-like"/>
    <property type="match status" value="1"/>
</dbReference>
<keyword evidence="2" id="KW-0238">DNA-binding</keyword>
<dbReference type="InterPro" id="IPR000792">
    <property type="entry name" value="Tscrpt_reg_LuxR_C"/>
</dbReference>
<dbReference type="GO" id="GO:0006355">
    <property type="term" value="P:regulation of DNA-templated transcription"/>
    <property type="evidence" value="ECO:0007669"/>
    <property type="project" value="InterPro"/>
</dbReference>
<name>A0A1H1A516_9ACTN</name>
<protein>
    <submittedName>
        <fullName evidence="5">Regulatory protein, luxR family</fullName>
    </submittedName>
</protein>
<evidence type="ECO:0000313" key="5">
    <source>
        <dbReference type="EMBL" id="SDQ34742.1"/>
    </source>
</evidence>
<dbReference type="PROSITE" id="PS00622">
    <property type="entry name" value="HTH_LUXR_1"/>
    <property type="match status" value="1"/>
</dbReference>
<keyword evidence="6" id="KW-1185">Reference proteome</keyword>
<dbReference type="PANTHER" id="PTHR44688:SF16">
    <property type="entry name" value="DNA-BINDING TRANSCRIPTIONAL ACTIVATOR DEVR_DOSR"/>
    <property type="match status" value="1"/>
</dbReference>
<organism evidence="5 6">
    <name type="scientific">Thermostaphylospora chromogena</name>
    <dbReference type="NCBI Taxonomy" id="35622"/>
    <lineage>
        <taxon>Bacteria</taxon>
        <taxon>Bacillati</taxon>
        <taxon>Actinomycetota</taxon>
        <taxon>Actinomycetes</taxon>
        <taxon>Streptosporangiales</taxon>
        <taxon>Thermomonosporaceae</taxon>
        <taxon>Thermostaphylospora</taxon>
    </lineage>
</organism>
<dbReference type="PANTHER" id="PTHR44688">
    <property type="entry name" value="DNA-BINDING TRANSCRIPTIONAL ACTIVATOR DEVR_DOSR"/>
    <property type="match status" value="1"/>
</dbReference>
<proteinExistence type="predicted"/>
<evidence type="ECO:0000256" key="2">
    <source>
        <dbReference type="ARBA" id="ARBA00023125"/>
    </source>
</evidence>
<accession>A0A1H1A516</accession>
<gene>
    <name evidence="5" type="ORF">SAMN04489764_0323</name>
</gene>
<evidence type="ECO:0000256" key="3">
    <source>
        <dbReference type="ARBA" id="ARBA00023163"/>
    </source>
</evidence>
<dbReference type="InterPro" id="IPR036388">
    <property type="entry name" value="WH-like_DNA-bd_sf"/>
</dbReference>
<feature type="domain" description="HTH luxR-type" evidence="4">
    <location>
        <begin position="252"/>
        <end position="317"/>
    </location>
</feature>
<evidence type="ECO:0000313" key="6">
    <source>
        <dbReference type="Proteomes" id="UP000217103"/>
    </source>
</evidence>
<evidence type="ECO:0000259" key="4">
    <source>
        <dbReference type="PROSITE" id="PS50043"/>
    </source>
</evidence>
<keyword evidence="1" id="KW-0805">Transcription regulation</keyword>
<dbReference type="EMBL" id="FNKK01000002">
    <property type="protein sequence ID" value="SDQ34742.1"/>
    <property type="molecule type" value="Genomic_DNA"/>
</dbReference>
<keyword evidence="3" id="KW-0804">Transcription</keyword>
<dbReference type="Proteomes" id="UP000217103">
    <property type="component" value="Unassembled WGS sequence"/>
</dbReference>
<dbReference type="GO" id="GO:0003677">
    <property type="term" value="F:DNA binding"/>
    <property type="evidence" value="ECO:0007669"/>
    <property type="project" value="UniProtKB-KW"/>
</dbReference>
<dbReference type="CDD" id="cd06170">
    <property type="entry name" value="LuxR_C_like"/>
    <property type="match status" value="1"/>
</dbReference>
<dbReference type="SUPFAM" id="SSF46894">
    <property type="entry name" value="C-terminal effector domain of the bipartite response regulators"/>
    <property type="match status" value="1"/>
</dbReference>
<sequence length="336" mass="36720">MPTLQQIAAAAEIGMRAMRPSTPDAAREALRLLADALHGDAASLVWMDPFDGEHRELAGIGYPAPTARSLARDFARTPWFGLAMTETLPPSISAEKEQTFRRGWFYEEHIAPAGFRDGMTGVLRRRGRYVGLIHLSSTTDGAFDEEARRVLASVMPALATMADACGRAEDAVPADDSAALVHGASVVELPHRKPPPVLDDPAFRHVMAEFAAVDGDRLPLLWPVDRTWHRVTLVRPEPPARRPGAVLVRSRPAAIPYGLTGRELDVLTRLAMGRSNQAIAEEFFLSPRTIHTHVEHILHKTGTATRAEAAALAMRESVIRPVPGLPRHAGVRHFVV</sequence>
<dbReference type="AlphaFoldDB" id="A0A1H1A516"/>
<dbReference type="SMART" id="SM00421">
    <property type="entry name" value="HTH_LUXR"/>
    <property type="match status" value="1"/>
</dbReference>
<dbReference type="RefSeq" id="WP_093257145.1">
    <property type="nucleotide sequence ID" value="NZ_FNKK01000002.1"/>
</dbReference>
<dbReference type="STRING" id="35622.SAMN04489764_0323"/>
<dbReference type="OrthoDB" id="3660806at2"/>
<dbReference type="InterPro" id="IPR016032">
    <property type="entry name" value="Sig_transdc_resp-reg_C-effctor"/>
</dbReference>
<dbReference type="PRINTS" id="PR00038">
    <property type="entry name" value="HTHLUXR"/>
</dbReference>
<dbReference type="Pfam" id="PF00196">
    <property type="entry name" value="GerE"/>
    <property type="match status" value="1"/>
</dbReference>